<dbReference type="Proteomes" id="UP001153076">
    <property type="component" value="Unassembled WGS sequence"/>
</dbReference>
<evidence type="ECO:0000313" key="1">
    <source>
        <dbReference type="EMBL" id="KAJ8429577.1"/>
    </source>
</evidence>
<protein>
    <submittedName>
        <fullName evidence="1">Uncharacterized protein</fullName>
    </submittedName>
</protein>
<dbReference type="EMBL" id="JAKOGI010000883">
    <property type="protein sequence ID" value="KAJ8429577.1"/>
    <property type="molecule type" value="Genomic_DNA"/>
</dbReference>
<accession>A0A9Q1JRA1</accession>
<sequence>MAFPRSLDTTAISEFVIRRFLWDRRGKASPPSPFPKDFRSLCPDFDLAVAIFYVMLLNEAEKLRVLHGPRFRSLEVALTELRWGAFESWIWLFSDRVYDARFRPKSSSEEGAKAAISDSAVRMAFPPTRSTREMANYGKLHLALEERLAPAAPLGEDFNVLCPYFSLAEAEIAAVESELPEIVQVTFYVMLLNDMLELGAVHEYTVEKMRSLLVGLRWSSFEAWMHIMDPVIQGAQLYHQLNEVEVKQRPGGELRIG</sequence>
<keyword evidence="2" id="KW-1185">Reference proteome</keyword>
<name>A0A9Q1JRA1_9CARY</name>
<reference evidence="1" key="1">
    <citation type="submission" date="2022-04" db="EMBL/GenBank/DDBJ databases">
        <title>Carnegiea gigantea Genome sequencing and assembly v2.</title>
        <authorList>
            <person name="Copetti D."/>
            <person name="Sanderson M.J."/>
            <person name="Burquez A."/>
            <person name="Wojciechowski M.F."/>
        </authorList>
    </citation>
    <scope>NUCLEOTIDE SEQUENCE</scope>
    <source>
        <strain evidence="1">SGP5-SGP5p</strain>
        <tissue evidence="1">Aerial part</tissue>
    </source>
</reference>
<proteinExistence type="predicted"/>
<organism evidence="1 2">
    <name type="scientific">Carnegiea gigantea</name>
    <dbReference type="NCBI Taxonomy" id="171969"/>
    <lineage>
        <taxon>Eukaryota</taxon>
        <taxon>Viridiplantae</taxon>
        <taxon>Streptophyta</taxon>
        <taxon>Embryophyta</taxon>
        <taxon>Tracheophyta</taxon>
        <taxon>Spermatophyta</taxon>
        <taxon>Magnoliopsida</taxon>
        <taxon>eudicotyledons</taxon>
        <taxon>Gunneridae</taxon>
        <taxon>Pentapetalae</taxon>
        <taxon>Caryophyllales</taxon>
        <taxon>Cactineae</taxon>
        <taxon>Cactaceae</taxon>
        <taxon>Cactoideae</taxon>
        <taxon>Echinocereeae</taxon>
        <taxon>Carnegiea</taxon>
    </lineage>
</organism>
<dbReference type="AlphaFoldDB" id="A0A9Q1JRA1"/>
<evidence type="ECO:0000313" key="2">
    <source>
        <dbReference type="Proteomes" id="UP001153076"/>
    </source>
</evidence>
<comment type="caution">
    <text evidence="1">The sequence shown here is derived from an EMBL/GenBank/DDBJ whole genome shotgun (WGS) entry which is preliminary data.</text>
</comment>
<gene>
    <name evidence="1" type="ORF">Cgig2_023783</name>
</gene>